<dbReference type="InterPro" id="IPR027417">
    <property type="entry name" value="P-loop_NTPase"/>
</dbReference>
<dbReference type="Proteomes" id="UP000488776">
    <property type="component" value="Unassembled WGS sequence"/>
</dbReference>
<sequence>MSPAGARPESLNAGWDVVVDAQHANPEYANELARLATRHGAIWRTEDFDVPLDELLRRNEARPRADHVPEEYIRSSWKRFHHVMFRPLNPEDPNGNLLKRMIADPYVRVTPVRGESDVFACNFTREAFLEGRWNTRTINARGL</sequence>
<comment type="caution">
    <text evidence="1">The sequence shown here is derived from an EMBL/GenBank/DDBJ whole genome shotgun (WGS) entry which is preliminary data.</text>
</comment>
<dbReference type="Gene3D" id="3.40.50.300">
    <property type="entry name" value="P-loop containing nucleotide triphosphate hydrolases"/>
    <property type="match status" value="1"/>
</dbReference>
<name>A0AB36BYZ8_BIFBI</name>
<dbReference type="Pfam" id="PF13671">
    <property type="entry name" value="AAA_33"/>
    <property type="match status" value="1"/>
</dbReference>
<organism evidence="1 2">
    <name type="scientific">Bifidobacterium bifidum</name>
    <dbReference type="NCBI Taxonomy" id="1681"/>
    <lineage>
        <taxon>Bacteria</taxon>
        <taxon>Bacillati</taxon>
        <taxon>Actinomycetota</taxon>
        <taxon>Actinomycetes</taxon>
        <taxon>Bifidobacteriales</taxon>
        <taxon>Bifidobacteriaceae</taxon>
        <taxon>Bifidobacterium</taxon>
    </lineage>
</organism>
<evidence type="ECO:0000313" key="1">
    <source>
        <dbReference type="EMBL" id="NGG36380.1"/>
    </source>
</evidence>
<dbReference type="AlphaFoldDB" id="A0AB36BYZ8"/>
<reference evidence="1 2" key="1">
    <citation type="submission" date="2020-02" db="EMBL/GenBank/DDBJ databases">
        <title>Antibiotic susceptibility profiles of lactic acid bacteria isolated from the human vagina and genetic basis of atypical resistances.</title>
        <authorList>
            <person name="Sirichoat A."/>
            <person name="Florez A.B."/>
            <person name="Vazquez L."/>
            <person name="Buppasiri P."/>
            <person name="Panya M."/>
            <person name="Lulitanond V."/>
            <person name="Mayo B."/>
        </authorList>
    </citation>
    <scope>NUCLEOTIDE SEQUENCE [LARGE SCALE GENOMIC DNA]</scope>
    <source>
        <strain evidence="1 2">VA07-1AN</strain>
    </source>
</reference>
<proteinExistence type="predicted"/>
<gene>
    <name evidence="1" type="ORF">G5T23_04880</name>
</gene>
<protein>
    <submittedName>
        <fullName evidence="1">AAA family ATPase</fullName>
    </submittedName>
</protein>
<dbReference type="EMBL" id="JAAJBJ010000004">
    <property type="protein sequence ID" value="NGG36380.1"/>
    <property type="molecule type" value="Genomic_DNA"/>
</dbReference>
<evidence type="ECO:0000313" key="2">
    <source>
        <dbReference type="Proteomes" id="UP000488776"/>
    </source>
</evidence>
<dbReference type="SUPFAM" id="SSF52540">
    <property type="entry name" value="P-loop containing nucleoside triphosphate hydrolases"/>
    <property type="match status" value="1"/>
</dbReference>
<accession>A0AB36BYZ8</accession>